<dbReference type="RefSeq" id="WP_057798918.1">
    <property type="nucleotide sequence ID" value="NZ_BJZZ01000009.1"/>
</dbReference>
<dbReference type="InterPro" id="IPR051471">
    <property type="entry name" value="Bacterial_PTS_sugar_comp"/>
</dbReference>
<evidence type="ECO:0000256" key="1">
    <source>
        <dbReference type="ARBA" id="ARBA00022679"/>
    </source>
</evidence>
<dbReference type="EMBL" id="JQCQ01000010">
    <property type="protein sequence ID" value="KRO25446.1"/>
    <property type="molecule type" value="Genomic_DNA"/>
</dbReference>
<reference evidence="3 4" key="1">
    <citation type="journal article" date="2015" name="Genome Announc.">
        <title>Expanding the biotechnology potential of lactobacilli through comparative genomics of 213 strains and associated genera.</title>
        <authorList>
            <person name="Sun Z."/>
            <person name="Harris H.M."/>
            <person name="McCann A."/>
            <person name="Guo C."/>
            <person name="Argimon S."/>
            <person name="Zhang W."/>
            <person name="Yang X."/>
            <person name="Jeffery I.B."/>
            <person name="Cooney J.C."/>
            <person name="Kagawa T.F."/>
            <person name="Liu W."/>
            <person name="Song Y."/>
            <person name="Salvetti E."/>
            <person name="Wrobel A."/>
            <person name="Rasinkangas P."/>
            <person name="Parkhill J."/>
            <person name="Rea M.C."/>
            <person name="O'Sullivan O."/>
            <person name="Ritari J."/>
            <person name="Douillard F.P."/>
            <person name="Paul Ross R."/>
            <person name="Yang R."/>
            <person name="Briner A.E."/>
            <person name="Felis G.E."/>
            <person name="de Vos W.M."/>
            <person name="Barrangou R."/>
            <person name="Klaenhammer T.R."/>
            <person name="Caufield P.W."/>
            <person name="Cui Y."/>
            <person name="Zhang H."/>
            <person name="O'Toole P.W."/>
        </authorList>
    </citation>
    <scope>NUCLEOTIDE SEQUENCE [LARGE SCALE GENOMIC DNA]</scope>
    <source>
        <strain evidence="3 4">DSM 23026</strain>
    </source>
</reference>
<organism evidence="3 4">
    <name type="scientific">Pediococcus argentinicus</name>
    <dbReference type="NCBI Taxonomy" id="480391"/>
    <lineage>
        <taxon>Bacteria</taxon>
        <taxon>Bacillati</taxon>
        <taxon>Bacillota</taxon>
        <taxon>Bacilli</taxon>
        <taxon>Lactobacillales</taxon>
        <taxon>Lactobacillaceae</taxon>
        <taxon>Pediococcus</taxon>
    </lineage>
</organism>
<dbReference type="InterPro" id="IPR004701">
    <property type="entry name" value="PTS_EIIA_man-typ"/>
</dbReference>
<dbReference type="PANTHER" id="PTHR33799:SF1">
    <property type="entry name" value="PTS SYSTEM MANNOSE-SPECIFIC EIIAB COMPONENT-RELATED"/>
    <property type="match status" value="1"/>
</dbReference>
<gene>
    <name evidence="3" type="ORF">IV88_GL000177</name>
</gene>
<dbReference type="PANTHER" id="PTHR33799">
    <property type="entry name" value="PTS PERMEASE-RELATED-RELATED"/>
    <property type="match status" value="1"/>
</dbReference>
<dbReference type="PROSITE" id="PS51096">
    <property type="entry name" value="PTS_EIIA_TYPE_4"/>
    <property type="match status" value="1"/>
</dbReference>
<dbReference type="Pfam" id="PF03610">
    <property type="entry name" value="EIIA-man"/>
    <property type="match status" value="1"/>
</dbReference>
<proteinExistence type="predicted"/>
<dbReference type="AlphaFoldDB" id="A0A0R2NI31"/>
<keyword evidence="1 3" id="KW-0808">Transferase</keyword>
<dbReference type="PATRIC" id="fig|480391.4.peg.180"/>
<sequence>MKRHIVIASHNRLADGMRQTLEFIAGEQEDLDVLTAYVDNNPIEDQVATIMKKFTAEDEVVVFTDMLAGSVNQKFFPYRDQPHTHVITGMNLPLVLAVVMEPKKEYISDDRIRTLINNAREQIIYVNDLDVSADDDDE</sequence>
<evidence type="ECO:0000259" key="2">
    <source>
        <dbReference type="PROSITE" id="PS51096"/>
    </source>
</evidence>
<name>A0A0R2NI31_9LACO</name>
<dbReference type="GO" id="GO:0016020">
    <property type="term" value="C:membrane"/>
    <property type="evidence" value="ECO:0007669"/>
    <property type="project" value="InterPro"/>
</dbReference>
<dbReference type="GO" id="GO:0009401">
    <property type="term" value="P:phosphoenolpyruvate-dependent sugar phosphotransferase system"/>
    <property type="evidence" value="ECO:0007669"/>
    <property type="project" value="InterPro"/>
</dbReference>
<evidence type="ECO:0000313" key="4">
    <source>
        <dbReference type="Proteomes" id="UP000051249"/>
    </source>
</evidence>
<evidence type="ECO:0000313" key="3">
    <source>
        <dbReference type="EMBL" id="KRO25446.1"/>
    </source>
</evidence>
<dbReference type="Proteomes" id="UP000051249">
    <property type="component" value="Unassembled WGS sequence"/>
</dbReference>
<dbReference type="Gene3D" id="3.40.50.510">
    <property type="entry name" value="Phosphotransferase system, mannose-type IIA component"/>
    <property type="match status" value="1"/>
</dbReference>
<dbReference type="GO" id="GO:0016740">
    <property type="term" value="F:transferase activity"/>
    <property type="evidence" value="ECO:0007669"/>
    <property type="project" value="UniProtKB-KW"/>
</dbReference>
<dbReference type="InterPro" id="IPR036662">
    <property type="entry name" value="PTS_EIIA_man-typ_sf"/>
</dbReference>
<accession>A0A0R2NI31</accession>
<dbReference type="OrthoDB" id="6578004at2"/>
<comment type="caution">
    <text evidence="3">The sequence shown here is derived from an EMBL/GenBank/DDBJ whole genome shotgun (WGS) entry which is preliminary data.</text>
</comment>
<keyword evidence="4" id="KW-1185">Reference proteome</keyword>
<protein>
    <submittedName>
        <fullName evidence="3">Phosphotransferase system, mannose fructose-specific component IIA</fullName>
    </submittedName>
</protein>
<feature type="domain" description="PTS EIIA type-4" evidence="2">
    <location>
        <begin position="2"/>
        <end position="123"/>
    </location>
</feature>
<dbReference type="SUPFAM" id="SSF53062">
    <property type="entry name" value="PTS system fructose IIA component-like"/>
    <property type="match status" value="1"/>
</dbReference>